<accession>A0ACC5YNL9</accession>
<reference evidence="1" key="1">
    <citation type="submission" date="2020-02" db="EMBL/GenBank/DDBJ databases">
        <title>Genome sequencing of the panga catfish, Pangasius djambal.</title>
        <authorList>
            <person name="Wen M."/>
            <person name="Zahm M."/>
            <person name="Roques C."/>
            <person name="Cabau C."/>
            <person name="Klopp C."/>
            <person name="Donnadieu C."/>
            <person name="Jouanno E."/>
            <person name="Avarre J.-C."/>
            <person name="Campet M."/>
            <person name="Ha T."/>
            <person name="Dugue R."/>
            <person name="Lampietro C."/>
            <person name="Louis A."/>
            <person name="Herpin A."/>
            <person name="Echchiki A."/>
            <person name="Berthelot C."/>
            <person name="Parey E."/>
            <person name="Roest-Crollius H."/>
            <person name="Braasch I."/>
            <person name="Postlethwait J.H."/>
            <person name="Bobe J."/>
            <person name="Montfort J."/>
            <person name="Bouchez O."/>
            <person name="Begum T."/>
            <person name="Schartl M."/>
            <person name="Gustiano R."/>
            <person name="Guiguen Y."/>
        </authorList>
    </citation>
    <scope>NUCLEOTIDE SEQUENCE</scope>
    <source>
        <strain evidence="1">Pdj_M5554</strain>
    </source>
</reference>
<organism evidence="1 2">
    <name type="scientific">Pangasius djambal</name>
    <dbReference type="NCBI Taxonomy" id="1691987"/>
    <lineage>
        <taxon>Eukaryota</taxon>
        <taxon>Metazoa</taxon>
        <taxon>Chordata</taxon>
        <taxon>Craniata</taxon>
        <taxon>Vertebrata</taxon>
        <taxon>Euteleostomi</taxon>
        <taxon>Actinopterygii</taxon>
        <taxon>Neopterygii</taxon>
        <taxon>Teleostei</taxon>
        <taxon>Ostariophysi</taxon>
        <taxon>Siluriformes</taxon>
        <taxon>Pangasiidae</taxon>
        <taxon>Pangasius</taxon>
    </lineage>
</organism>
<gene>
    <name evidence="1" type="ORF">PDJAM_G00022160</name>
</gene>
<sequence length="100" mass="11433">MEKCCSECPEPRMAQSLCTFCNKWLCFQCTDLHQHERALAAPPPESRHHPRASSPTAPSEPGTFPCSPVIYHFLLHPLHLCLFHSGNYRFKCTFIKNFTA</sequence>
<comment type="caution">
    <text evidence="1">The sequence shown here is derived from an EMBL/GenBank/DDBJ whole genome shotgun (WGS) entry which is preliminary data.</text>
</comment>
<evidence type="ECO:0000313" key="2">
    <source>
        <dbReference type="Proteomes" id="UP000830395"/>
    </source>
</evidence>
<dbReference type="Proteomes" id="UP000830395">
    <property type="component" value="Chromosome 11"/>
</dbReference>
<name>A0ACC5YNL9_9TELE</name>
<proteinExistence type="predicted"/>
<protein>
    <submittedName>
        <fullName evidence="1">Uncharacterized protein</fullName>
    </submittedName>
</protein>
<evidence type="ECO:0000313" key="1">
    <source>
        <dbReference type="EMBL" id="MCJ8737299.1"/>
    </source>
</evidence>
<dbReference type="EMBL" id="CM040985">
    <property type="protein sequence ID" value="MCJ8737299.1"/>
    <property type="molecule type" value="Genomic_DNA"/>
</dbReference>
<keyword evidence="2" id="KW-1185">Reference proteome</keyword>